<name>A0ABR7LHB4_9ACTN</name>
<evidence type="ECO:0000313" key="1">
    <source>
        <dbReference type="EMBL" id="MBC6464175.1"/>
    </source>
</evidence>
<proteinExistence type="predicted"/>
<dbReference type="RefSeq" id="WP_187241083.1">
    <property type="nucleotide sequence ID" value="NZ_BAAAOK010000011.1"/>
</dbReference>
<protein>
    <recommendedName>
        <fullName evidence="3">DNA-binding protein</fullName>
    </recommendedName>
</protein>
<comment type="caution">
    <text evidence="1">The sequence shown here is derived from an EMBL/GenBank/DDBJ whole genome shotgun (WGS) entry which is preliminary data.</text>
</comment>
<reference evidence="1 2" key="1">
    <citation type="submission" date="2020-06" db="EMBL/GenBank/DDBJ databases">
        <title>Actinomadura xiongansis sp. nov., isolated from soil of Baiyangdian.</title>
        <authorList>
            <person name="Zhang X."/>
        </authorList>
    </citation>
    <scope>NUCLEOTIDE SEQUENCE [LARGE SCALE GENOMIC DNA]</scope>
    <source>
        <strain evidence="1 2">HBUM206468</strain>
    </source>
</reference>
<gene>
    <name evidence="1" type="ORF">HKK74_01480</name>
</gene>
<accession>A0ABR7LHB4</accession>
<dbReference type="EMBL" id="JABVEC010000001">
    <property type="protein sequence ID" value="MBC6464175.1"/>
    <property type="molecule type" value="Genomic_DNA"/>
</dbReference>
<evidence type="ECO:0008006" key="3">
    <source>
        <dbReference type="Google" id="ProtNLM"/>
    </source>
</evidence>
<dbReference type="Proteomes" id="UP000805614">
    <property type="component" value="Unassembled WGS sequence"/>
</dbReference>
<organism evidence="1 2">
    <name type="scientific">Actinomadura alba</name>
    <dbReference type="NCBI Taxonomy" id="406431"/>
    <lineage>
        <taxon>Bacteria</taxon>
        <taxon>Bacillati</taxon>
        <taxon>Actinomycetota</taxon>
        <taxon>Actinomycetes</taxon>
        <taxon>Streptosporangiales</taxon>
        <taxon>Thermomonosporaceae</taxon>
        <taxon>Actinomadura</taxon>
    </lineage>
</organism>
<sequence length="179" mass="18966">MPTYSFEVHFTGPAGGDALADALYEAGWADATVSFDVELGGEGFAAFDREAPSAIDAIVSAVKQGQACGLNVTGVSDDTVSLGEIAERIGRTLAAVDHWVRGRRGPGDFPAPRVPRDRAALWSWAEVSAWLVANGLADIPPEEIETARVCRAVDMVLRASHQMSAEGWRRILTVASTAA</sequence>
<keyword evidence="2" id="KW-1185">Reference proteome</keyword>
<evidence type="ECO:0000313" key="2">
    <source>
        <dbReference type="Proteomes" id="UP000805614"/>
    </source>
</evidence>